<proteinExistence type="predicted"/>
<protein>
    <submittedName>
        <fullName evidence="2">Uncharacterized protein</fullName>
    </submittedName>
</protein>
<evidence type="ECO:0000256" key="1">
    <source>
        <dbReference type="SAM" id="MobiDB-lite"/>
    </source>
</evidence>
<gene>
    <name evidence="2" type="ORF">LCGC14_1904490</name>
</gene>
<accession>A0A0F9I9G4</accession>
<comment type="caution">
    <text evidence="2">The sequence shown here is derived from an EMBL/GenBank/DDBJ whole genome shotgun (WGS) entry which is preliminary data.</text>
</comment>
<name>A0A0F9I9G4_9ZZZZ</name>
<sequence length="65" mass="7044">MSTTPSVAGNIVIRVAIVETNVFGAKAWHPPLPHMQLGRDASNRRNNSCVDSEKASVQNLNQTLT</sequence>
<feature type="region of interest" description="Disordered" evidence="1">
    <location>
        <begin position="29"/>
        <end position="65"/>
    </location>
</feature>
<organism evidence="2">
    <name type="scientific">marine sediment metagenome</name>
    <dbReference type="NCBI Taxonomy" id="412755"/>
    <lineage>
        <taxon>unclassified sequences</taxon>
        <taxon>metagenomes</taxon>
        <taxon>ecological metagenomes</taxon>
    </lineage>
</organism>
<evidence type="ECO:0000313" key="2">
    <source>
        <dbReference type="EMBL" id="KKL90455.1"/>
    </source>
</evidence>
<reference evidence="2" key="1">
    <citation type="journal article" date="2015" name="Nature">
        <title>Complex archaea that bridge the gap between prokaryotes and eukaryotes.</title>
        <authorList>
            <person name="Spang A."/>
            <person name="Saw J.H."/>
            <person name="Jorgensen S.L."/>
            <person name="Zaremba-Niedzwiedzka K."/>
            <person name="Martijn J."/>
            <person name="Lind A.E."/>
            <person name="van Eijk R."/>
            <person name="Schleper C."/>
            <person name="Guy L."/>
            <person name="Ettema T.J."/>
        </authorList>
    </citation>
    <scope>NUCLEOTIDE SEQUENCE</scope>
</reference>
<dbReference type="AlphaFoldDB" id="A0A0F9I9G4"/>
<dbReference type="EMBL" id="LAZR01020002">
    <property type="protein sequence ID" value="KKL90455.1"/>
    <property type="molecule type" value="Genomic_DNA"/>
</dbReference>
<feature type="compositionally biased region" description="Polar residues" evidence="1">
    <location>
        <begin position="44"/>
        <end position="65"/>
    </location>
</feature>